<sequence length="363" mass="40927">MDSKYCPNCSAYFEDFIDYNNHVFRCWSNTYIQNTNNSDQIMTPINTEWPESSSQIFDEHHFGSKISAVNTFSQEGVRNLFHISNPPSEGILDINITEGCNQSFEHSNSISSTNHSLNAGDSLQERLFSNLPFSENPSNSAVSDSIFTEKENASSESGQGSMVTLERMSLLNENSNQFQNSILLQNQMLEKNKYSTNEVIPSSSNIFPSFEKSFSSKIFNNFSSNEMFLNRGRMVDNNPINNSFPERENDSNVNFDLNSITTDFNTCERESGYLNKGSSNILSNNNSCAGQSTMHKSFPENQMVNSTFTNAFLPEVESATENESQEKYKRNISVCCRKSVEVHQNIMLSSRTQVTAKTRTSGL</sequence>
<gene>
    <name evidence="1" type="ORF">NPIL_268591</name>
</gene>
<name>A0A8X6TI73_NEPPI</name>
<evidence type="ECO:0000313" key="2">
    <source>
        <dbReference type="Proteomes" id="UP000887013"/>
    </source>
</evidence>
<reference evidence="1" key="1">
    <citation type="submission" date="2020-08" db="EMBL/GenBank/DDBJ databases">
        <title>Multicomponent nature underlies the extraordinary mechanical properties of spider dragline silk.</title>
        <authorList>
            <person name="Kono N."/>
            <person name="Nakamura H."/>
            <person name="Mori M."/>
            <person name="Yoshida Y."/>
            <person name="Ohtoshi R."/>
            <person name="Malay A.D."/>
            <person name="Moran D.A.P."/>
            <person name="Tomita M."/>
            <person name="Numata K."/>
            <person name="Arakawa K."/>
        </authorList>
    </citation>
    <scope>NUCLEOTIDE SEQUENCE</scope>
</reference>
<organism evidence="1 2">
    <name type="scientific">Nephila pilipes</name>
    <name type="common">Giant wood spider</name>
    <name type="synonym">Nephila maculata</name>
    <dbReference type="NCBI Taxonomy" id="299642"/>
    <lineage>
        <taxon>Eukaryota</taxon>
        <taxon>Metazoa</taxon>
        <taxon>Ecdysozoa</taxon>
        <taxon>Arthropoda</taxon>
        <taxon>Chelicerata</taxon>
        <taxon>Arachnida</taxon>
        <taxon>Araneae</taxon>
        <taxon>Araneomorphae</taxon>
        <taxon>Entelegynae</taxon>
        <taxon>Araneoidea</taxon>
        <taxon>Nephilidae</taxon>
        <taxon>Nephila</taxon>
    </lineage>
</organism>
<evidence type="ECO:0000313" key="1">
    <source>
        <dbReference type="EMBL" id="GFT17285.1"/>
    </source>
</evidence>
<protein>
    <submittedName>
        <fullName evidence="1">Uncharacterized protein</fullName>
    </submittedName>
</protein>
<keyword evidence="2" id="KW-1185">Reference proteome</keyword>
<comment type="caution">
    <text evidence="1">The sequence shown here is derived from an EMBL/GenBank/DDBJ whole genome shotgun (WGS) entry which is preliminary data.</text>
</comment>
<dbReference type="AlphaFoldDB" id="A0A8X6TI73"/>
<accession>A0A8X6TI73</accession>
<dbReference type="Proteomes" id="UP000887013">
    <property type="component" value="Unassembled WGS sequence"/>
</dbReference>
<proteinExistence type="predicted"/>
<dbReference type="EMBL" id="BMAW01058645">
    <property type="protein sequence ID" value="GFT17285.1"/>
    <property type="molecule type" value="Genomic_DNA"/>
</dbReference>